<reference evidence="3" key="1">
    <citation type="submission" date="2019-08" db="EMBL/GenBank/DDBJ databases">
        <title>Limnoglobus roseus gen. nov., sp. nov., a novel freshwater planctomycete with a giant genome from the family Gemmataceae.</title>
        <authorList>
            <person name="Kulichevskaya I.S."/>
            <person name="Naumoff D.G."/>
            <person name="Miroshnikov K."/>
            <person name="Ivanova A."/>
            <person name="Philippov D.A."/>
            <person name="Hakobyan A."/>
            <person name="Rijpstra I.C."/>
            <person name="Sinninghe Damste J.S."/>
            <person name="Liesack W."/>
            <person name="Dedysh S.N."/>
        </authorList>
    </citation>
    <scope>NUCLEOTIDE SEQUENCE [LARGE SCALE GENOMIC DNA]</scope>
    <source>
        <strain evidence="3">PX52</strain>
    </source>
</reference>
<dbReference type="Pfam" id="PF07585">
    <property type="entry name" value="BBP7"/>
    <property type="match status" value="1"/>
</dbReference>
<feature type="signal peptide" evidence="1">
    <location>
        <begin position="1"/>
        <end position="21"/>
    </location>
</feature>
<name>A0A5C1A6U4_9BACT</name>
<organism evidence="2 3">
    <name type="scientific">Limnoglobus roseus</name>
    <dbReference type="NCBI Taxonomy" id="2598579"/>
    <lineage>
        <taxon>Bacteria</taxon>
        <taxon>Pseudomonadati</taxon>
        <taxon>Planctomycetota</taxon>
        <taxon>Planctomycetia</taxon>
        <taxon>Gemmatales</taxon>
        <taxon>Gemmataceae</taxon>
        <taxon>Limnoglobus</taxon>
    </lineage>
</organism>
<evidence type="ECO:0000313" key="2">
    <source>
        <dbReference type="EMBL" id="QEL13947.1"/>
    </source>
</evidence>
<evidence type="ECO:0000313" key="3">
    <source>
        <dbReference type="Proteomes" id="UP000324974"/>
    </source>
</evidence>
<dbReference type="OrthoDB" id="272358at2"/>
<dbReference type="AlphaFoldDB" id="A0A5C1A6U4"/>
<evidence type="ECO:0008006" key="4">
    <source>
        <dbReference type="Google" id="ProtNLM"/>
    </source>
</evidence>
<feature type="chain" id="PRO_5023065150" description="BBP7 family outer membrane beta-barrel protein" evidence="1">
    <location>
        <begin position="22"/>
        <end position="487"/>
    </location>
</feature>
<dbReference type="RefSeq" id="WP_149108874.1">
    <property type="nucleotide sequence ID" value="NZ_CP042425.1"/>
</dbReference>
<dbReference type="KEGG" id="lrs:PX52LOC_00807"/>
<dbReference type="Proteomes" id="UP000324974">
    <property type="component" value="Chromosome"/>
</dbReference>
<dbReference type="EMBL" id="CP042425">
    <property type="protein sequence ID" value="QEL13947.1"/>
    <property type="molecule type" value="Genomic_DNA"/>
</dbReference>
<proteinExistence type="predicted"/>
<sequence length="487" mass="51079">MRKRVLGTIAAFTVGAGAVFAQSPQTPVPPPTALGPVPGYDGGFQPAGGPQVGEIIPPPVGSFGPMGPGGPEMGGYPGGGYPGGDPGAGGPMYPPGLHGQQAWEGAFAQSGGAAAQSRANCFYLDSQFLLFFVKAQPANVPFVSTSAPQDAGIAGRPTTTLLFSQSDLGYNVFSGFNITGGYFRDADRRIGIELGGMLLERKSNAYYAASDTNGIPVLARPFIDAATGNPAVLTVAQQGLASGSVSVVTRNEIYGGEASLLTNLYRSCPDDGCKINVNGIAGFRFMEIHEDLRIDSASTIIGNGQPRFNGAAIFSPAVVGVSDSFDVFNRFYGGQFGINATATCGRWNFGLKAKIALGVMNETLDIDGRSNLLDTQRNLFAQGIGGLYANAQNIGRTRHDEFAVLSDVGTNLGYNWTSWFTTAIGYSYLQVNHVLRPGNVISNTVNSAILPTSQNFGTGTVVPLAARTFPQTDFWAQGVTFSMILKY</sequence>
<keyword evidence="1" id="KW-0732">Signal</keyword>
<protein>
    <recommendedName>
        <fullName evidence="4">BBP7 family outer membrane beta-barrel protein</fullName>
    </recommendedName>
</protein>
<accession>A0A5C1A6U4</accession>
<evidence type="ECO:0000256" key="1">
    <source>
        <dbReference type="SAM" id="SignalP"/>
    </source>
</evidence>
<dbReference type="InterPro" id="IPR011446">
    <property type="entry name" value="BBP7"/>
</dbReference>
<gene>
    <name evidence="2" type="ORF">PX52LOC_00807</name>
</gene>
<keyword evidence="3" id="KW-1185">Reference proteome</keyword>